<dbReference type="GeneID" id="90039068"/>
<accession>A0ABR1F040</accession>
<name>A0ABR1F040_9ASCO</name>
<dbReference type="RefSeq" id="XP_064766245.1">
    <property type="nucleotide sequence ID" value="XM_064913556.1"/>
</dbReference>
<organism evidence="2 3">
    <name type="scientific">Myxozyma melibiosi</name>
    <dbReference type="NCBI Taxonomy" id="54550"/>
    <lineage>
        <taxon>Eukaryota</taxon>
        <taxon>Fungi</taxon>
        <taxon>Dikarya</taxon>
        <taxon>Ascomycota</taxon>
        <taxon>Saccharomycotina</taxon>
        <taxon>Lipomycetes</taxon>
        <taxon>Lipomycetales</taxon>
        <taxon>Lipomycetaceae</taxon>
        <taxon>Myxozyma</taxon>
    </lineage>
</organism>
<evidence type="ECO:0000256" key="1">
    <source>
        <dbReference type="SAM" id="SignalP"/>
    </source>
</evidence>
<proteinExistence type="predicted"/>
<evidence type="ECO:0000313" key="3">
    <source>
        <dbReference type="Proteomes" id="UP001498771"/>
    </source>
</evidence>
<feature type="signal peptide" evidence="1">
    <location>
        <begin position="1"/>
        <end position="21"/>
    </location>
</feature>
<gene>
    <name evidence="2" type="ORF">BZA70DRAFT_284123</name>
</gene>
<reference evidence="2 3" key="1">
    <citation type="submission" date="2024-03" db="EMBL/GenBank/DDBJ databases">
        <title>Genome-scale model development and genomic sequencing of the oleaginous clade Lipomyces.</title>
        <authorList>
            <consortium name="Lawrence Berkeley National Laboratory"/>
            <person name="Czajka J.J."/>
            <person name="Han Y."/>
            <person name="Kim J."/>
            <person name="Mondo S.J."/>
            <person name="Hofstad B.A."/>
            <person name="Robles A."/>
            <person name="Haridas S."/>
            <person name="Riley R."/>
            <person name="LaButti K."/>
            <person name="Pangilinan J."/>
            <person name="Andreopoulos W."/>
            <person name="Lipzen A."/>
            <person name="Yan J."/>
            <person name="Wang M."/>
            <person name="Ng V."/>
            <person name="Grigoriev I.V."/>
            <person name="Spatafora J.W."/>
            <person name="Magnuson J.K."/>
            <person name="Baker S.E."/>
            <person name="Pomraning K.R."/>
        </authorList>
    </citation>
    <scope>NUCLEOTIDE SEQUENCE [LARGE SCALE GENOMIC DNA]</scope>
    <source>
        <strain evidence="2 3">Phaff 52-87</strain>
    </source>
</reference>
<evidence type="ECO:0000313" key="2">
    <source>
        <dbReference type="EMBL" id="KAK7203212.1"/>
    </source>
</evidence>
<protein>
    <submittedName>
        <fullName evidence="2">Uncharacterized protein</fullName>
    </submittedName>
</protein>
<sequence length="252" mass="28873">MPSYLQSGAALLTVFISLSSAAVYFAFKSAEEWSNYVDTYTDYNEGSDTSLKDLTVLSITGGYKQRVQAQNVLIARAIDTPDFTVTLATLLRSSKRLNRLRAVRTLALILSKTSDLFNVIGDTCKYEILTGLEVTLLYTIPDFNKNTSEDVDLRSETMAVLNQYIHFFRNMVFGIQLKPPLLTRYFKKYIALSEQQPSKLAPLELVSDTDLYEHADEQMYTLMRRLLDYPAFKEQIRTYKPFKQAWSGVHHR</sequence>
<keyword evidence="1" id="KW-0732">Signal</keyword>
<dbReference type="EMBL" id="JBBJBU010000013">
    <property type="protein sequence ID" value="KAK7203212.1"/>
    <property type="molecule type" value="Genomic_DNA"/>
</dbReference>
<keyword evidence="3" id="KW-1185">Reference proteome</keyword>
<dbReference type="Proteomes" id="UP001498771">
    <property type="component" value="Unassembled WGS sequence"/>
</dbReference>
<comment type="caution">
    <text evidence="2">The sequence shown here is derived from an EMBL/GenBank/DDBJ whole genome shotgun (WGS) entry which is preliminary data.</text>
</comment>
<feature type="chain" id="PRO_5047010585" evidence="1">
    <location>
        <begin position="22"/>
        <end position="252"/>
    </location>
</feature>